<comment type="caution">
    <text evidence="10">The sequence shown here is derived from an EMBL/GenBank/DDBJ whole genome shotgun (WGS) entry which is preliminary data.</text>
</comment>
<dbReference type="InterPro" id="IPR052279">
    <property type="entry name" value="EngB_GTPase"/>
</dbReference>
<evidence type="ECO:0000256" key="6">
    <source>
        <dbReference type="ARBA" id="ARBA00022842"/>
    </source>
</evidence>
<dbReference type="PANTHER" id="PTHR46498:SF1">
    <property type="entry name" value="GTP-BINDING PROTEIN 8"/>
    <property type="match status" value="1"/>
</dbReference>
<dbReference type="Pfam" id="PF01926">
    <property type="entry name" value="MMR_HSR1"/>
    <property type="match status" value="1"/>
</dbReference>
<dbReference type="GO" id="GO:0005525">
    <property type="term" value="F:GTP binding"/>
    <property type="evidence" value="ECO:0007669"/>
    <property type="project" value="UniProtKB-KW"/>
</dbReference>
<dbReference type="CDD" id="cd01876">
    <property type="entry name" value="YihA_EngB"/>
    <property type="match status" value="1"/>
</dbReference>
<keyword evidence="7" id="KW-0342">GTP-binding</keyword>
<evidence type="ECO:0000313" key="11">
    <source>
        <dbReference type="Proteomes" id="UP001150569"/>
    </source>
</evidence>
<evidence type="ECO:0000256" key="5">
    <source>
        <dbReference type="ARBA" id="ARBA00022741"/>
    </source>
</evidence>
<dbReference type="HAMAP" id="MF_00321">
    <property type="entry name" value="GTPase_EngB"/>
    <property type="match status" value="1"/>
</dbReference>
<evidence type="ECO:0000259" key="9">
    <source>
        <dbReference type="PROSITE" id="PS51706"/>
    </source>
</evidence>
<feature type="region of interest" description="Disordered" evidence="8">
    <location>
        <begin position="80"/>
        <end position="109"/>
    </location>
</feature>
<organism evidence="10 11">
    <name type="scientific">Tieghemiomyces parasiticus</name>
    <dbReference type="NCBI Taxonomy" id="78921"/>
    <lineage>
        <taxon>Eukaryota</taxon>
        <taxon>Fungi</taxon>
        <taxon>Fungi incertae sedis</taxon>
        <taxon>Zoopagomycota</taxon>
        <taxon>Kickxellomycotina</taxon>
        <taxon>Dimargaritomycetes</taxon>
        <taxon>Dimargaritales</taxon>
        <taxon>Dimargaritaceae</taxon>
        <taxon>Tieghemiomyces</taxon>
    </lineage>
</organism>
<dbReference type="InterPro" id="IPR019987">
    <property type="entry name" value="GTP-bd_ribosome_bio_YsxC"/>
</dbReference>
<evidence type="ECO:0000256" key="4">
    <source>
        <dbReference type="ARBA" id="ARBA00022723"/>
    </source>
</evidence>
<keyword evidence="6" id="KW-0460">Magnesium</keyword>
<dbReference type="OrthoDB" id="391988at2759"/>
<accession>A0A9W8A7W2</accession>
<dbReference type="SUPFAM" id="SSF52540">
    <property type="entry name" value="P-loop containing nucleoside triphosphate hydrolases"/>
    <property type="match status" value="1"/>
</dbReference>
<proteinExistence type="inferred from homology"/>
<feature type="compositionally biased region" description="Polar residues" evidence="8">
    <location>
        <begin position="80"/>
        <end position="97"/>
    </location>
</feature>
<keyword evidence="5" id="KW-0547">Nucleotide-binding</keyword>
<feature type="compositionally biased region" description="Basic and acidic residues" evidence="8">
    <location>
        <begin position="98"/>
        <end position="109"/>
    </location>
</feature>
<dbReference type="InterPro" id="IPR006073">
    <property type="entry name" value="GTP-bd"/>
</dbReference>
<dbReference type="PANTHER" id="PTHR46498">
    <property type="entry name" value="GTP-BINDING PROTEIN 8"/>
    <property type="match status" value="1"/>
</dbReference>
<evidence type="ECO:0000256" key="7">
    <source>
        <dbReference type="ARBA" id="ARBA00023134"/>
    </source>
</evidence>
<dbReference type="Proteomes" id="UP001150569">
    <property type="component" value="Unassembled WGS sequence"/>
</dbReference>
<sequence>MSHLPILSTPWAMRATAAYRIATWGPGRLGCLAVSHVVSSRGLRTPARGQRTSGQPRSQAALIVKPDSVARTSPELAQPTLTPNIIQDPTSCTTVPTKDSKTPVRTPNHEHADRIFRKPAFFIKSATTLKQINNLTAPEVVFLGRSNVGKSSLINALVNRNGLVKTSSKPGHTSLMNFFGLAPVPPHSSVLTLVDMPGYGFRSRREWGKFILSYLSERNQLCGAYMLIDSKVGELKSSDHHMIELLTKHQIPFQVVLTKADKAKGTDSVVEKLTAELNQKSAYFVQPIIPVSARKKLGLTALRLTVLMTCNLSPSAI</sequence>
<keyword evidence="11" id="KW-1185">Reference proteome</keyword>
<name>A0A9W8A7W2_9FUNG</name>
<evidence type="ECO:0000313" key="10">
    <source>
        <dbReference type="EMBL" id="KAJ1924840.1"/>
    </source>
</evidence>
<evidence type="ECO:0000256" key="1">
    <source>
        <dbReference type="ARBA" id="ARBA00001946"/>
    </source>
</evidence>
<gene>
    <name evidence="10" type="ORF">IWQ60_004949</name>
</gene>
<comment type="cofactor">
    <cofactor evidence="1">
        <name>Mg(2+)</name>
        <dbReference type="ChEBI" id="CHEBI:18420"/>
    </cofactor>
</comment>
<evidence type="ECO:0000256" key="3">
    <source>
        <dbReference type="ARBA" id="ARBA00015370"/>
    </source>
</evidence>
<comment type="similarity">
    <text evidence="2">Belongs to the TRAFAC class TrmE-Era-EngA-EngB-Septin-like GTPase superfamily. EngB GTPase family.</text>
</comment>
<feature type="domain" description="EngB-type G" evidence="9">
    <location>
        <begin position="136"/>
        <end position="312"/>
    </location>
</feature>
<dbReference type="InterPro" id="IPR027417">
    <property type="entry name" value="P-loop_NTPase"/>
</dbReference>
<dbReference type="Gene3D" id="3.40.50.300">
    <property type="entry name" value="P-loop containing nucleotide triphosphate hydrolases"/>
    <property type="match status" value="1"/>
</dbReference>
<dbReference type="NCBIfam" id="TIGR03598">
    <property type="entry name" value="GTPase_YsxC"/>
    <property type="match status" value="1"/>
</dbReference>
<dbReference type="InterPro" id="IPR030393">
    <property type="entry name" value="G_ENGB_dom"/>
</dbReference>
<keyword evidence="4" id="KW-0479">Metal-binding</keyword>
<reference evidence="10" key="1">
    <citation type="submission" date="2022-07" db="EMBL/GenBank/DDBJ databases">
        <title>Phylogenomic reconstructions and comparative analyses of Kickxellomycotina fungi.</title>
        <authorList>
            <person name="Reynolds N.K."/>
            <person name="Stajich J.E."/>
            <person name="Barry K."/>
            <person name="Grigoriev I.V."/>
            <person name="Crous P."/>
            <person name="Smith M.E."/>
        </authorList>
    </citation>
    <scope>NUCLEOTIDE SEQUENCE</scope>
    <source>
        <strain evidence="10">RSA 861</strain>
    </source>
</reference>
<dbReference type="GO" id="GO:0005739">
    <property type="term" value="C:mitochondrion"/>
    <property type="evidence" value="ECO:0007669"/>
    <property type="project" value="TreeGrafter"/>
</dbReference>
<evidence type="ECO:0000256" key="8">
    <source>
        <dbReference type="SAM" id="MobiDB-lite"/>
    </source>
</evidence>
<dbReference type="GO" id="GO:0046872">
    <property type="term" value="F:metal ion binding"/>
    <property type="evidence" value="ECO:0007669"/>
    <property type="project" value="UniProtKB-KW"/>
</dbReference>
<dbReference type="EMBL" id="JANBPT010000252">
    <property type="protein sequence ID" value="KAJ1924840.1"/>
    <property type="molecule type" value="Genomic_DNA"/>
</dbReference>
<evidence type="ECO:0000256" key="2">
    <source>
        <dbReference type="ARBA" id="ARBA00009638"/>
    </source>
</evidence>
<protein>
    <recommendedName>
        <fullName evidence="3">GTP-binding protein 8</fullName>
    </recommendedName>
</protein>
<dbReference type="AlphaFoldDB" id="A0A9W8A7W2"/>
<dbReference type="PROSITE" id="PS51706">
    <property type="entry name" value="G_ENGB"/>
    <property type="match status" value="1"/>
</dbReference>